<comment type="caution">
    <text evidence="1">The sequence shown here is derived from an EMBL/GenBank/DDBJ whole genome shotgun (WGS) entry which is preliminary data.</text>
</comment>
<evidence type="ECO:0000313" key="2">
    <source>
        <dbReference type="Proteomes" id="UP001066276"/>
    </source>
</evidence>
<accession>A0AAV7T6T1</accession>
<evidence type="ECO:0000313" key="1">
    <source>
        <dbReference type="EMBL" id="KAJ1171692.1"/>
    </source>
</evidence>
<gene>
    <name evidence="1" type="ORF">NDU88_003550</name>
</gene>
<reference evidence="1" key="1">
    <citation type="journal article" date="2022" name="bioRxiv">
        <title>Sequencing and chromosome-scale assembly of the giantPleurodeles waltlgenome.</title>
        <authorList>
            <person name="Brown T."/>
            <person name="Elewa A."/>
            <person name="Iarovenko S."/>
            <person name="Subramanian E."/>
            <person name="Araus A.J."/>
            <person name="Petzold A."/>
            <person name="Susuki M."/>
            <person name="Suzuki K.-i.T."/>
            <person name="Hayashi T."/>
            <person name="Toyoda A."/>
            <person name="Oliveira C."/>
            <person name="Osipova E."/>
            <person name="Leigh N.D."/>
            <person name="Simon A."/>
            <person name="Yun M.H."/>
        </authorList>
    </citation>
    <scope>NUCLEOTIDE SEQUENCE</scope>
    <source>
        <strain evidence="1">20211129_DDA</strain>
        <tissue evidence="1">Liver</tissue>
    </source>
</reference>
<keyword evidence="2" id="KW-1185">Reference proteome</keyword>
<organism evidence="1 2">
    <name type="scientific">Pleurodeles waltl</name>
    <name type="common">Iberian ribbed newt</name>
    <dbReference type="NCBI Taxonomy" id="8319"/>
    <lineage>
        <taxon>Eukaryota</taxon>
        <taxon>Metazoa</taxon>
        <taxon>Chordata</taxon>
        <taxon>Craniata</taxon>
        <taxon>Vertebrata</taxon>
        <taxon>Euteleostomi</taxon>
        <taxon>Amphibia</taxon>
        <taxon>Batrachia</taxon>
        <taxon>Caudata</taxon>
        <taxon>Salamandroidea</taxon>
        <taxon>Salamandridae</taxon>
        <taxon>Pleurodelinae</taxon>
        <taxon>Pleurodeles</taxon>
    </lineage>
</organism>
<name>A0AAV7T6T1_PLEWA</name>
<dbReference type="Proteomes" id="UP001066276">
    <property type="component" value="Chromosome 4_1"/>
</dbReference>
<protein>
    <submittedName>
        <fullName evidence="1">Uncharacterized protein</fullName>
    </submittedName>
</protein>
<dbReference type="AlphaFoldDB" id="A0AAV7T6T1"/>
<sequence>MLSTICRELMRYTVDRIAACLTSHERWDHSGPLLESAQRTRCFSRCRVVGWSSLERGAGTPLPDPWWKGGRVPGCASPALFSLSRWSSREGTL</sequence>
<proteinExistence type="predicted"/>
<dbReference type="EMBL" id="JANPWB010000007">
    <property type="protein sequence ID" value="KAJ1171692.1"/>
    <property type="molecule type" value="Genomic_DNA"/>
</dbReference>